<protein>
    <submittedName>
        <fullName evidence="2">Uncharacterized protein</fullName>
    </submittedName>
</protein>
<accession>A0A9D1LMX2</accession>
<dbReference type="AlphaFoldDB" id="A0A9D1LMX2"/>
<proteinExistence type="predicted"/>
<dbReference type="EMBL" id="DVMV01000008">
    <property type="protein sequence ID" value="HIU44808.1"/>
    <property type="molecule type" value="Genomic_DNA"/>
</dbReference>
<keyword evidence="1" id="KW-1133">Transmembrane helix</keyword>
<evidence type="ECO:0000313" key="3">
    <source>
        <dbReference type="Proteomes" id="UP000824070"/>
    </source>
</evidence>
<comment type="caution">
    <text evidence="2">The sequence shown here is derived from an EMBL/GenBank/DDBJ whole genome shotgun (WGS) entry which is preliminary data.</text>
</comment>
<evidence type="ECO:0000256" key="1">
    <source>
        <dbReference type="SAM" id="Phobius"/>
    </source>
</evidence>
<gene>
    <name evidence="2" type="ORF">IAC52_00710</name>
</gene>
<feature type="transmembrane region" description="Helical" evidence="1">
    <location>
        <begin position="196"/>
        <end position="216"/>
    </location>
</feature>
<feature type="non-terminal residue" evidence="2">
    <location>
        <position position="1"/>
    </location>
</feature>
<keyword evidence="1" id="KW-0812">Transmembrane</keyword>
<keyword evidence="1" id="KW-0472">Membrane</keyword>
<reference evidence="2" key="2">
    <citation type="journal article" date="2021" name="PeerJ">
        <title>Extensive microbial diversity within the chicken gut microbiome revealed by metagenomics and culture.</title>
        <authorList>
            <person name="Gilroy R."/>
            <person name="Ravi A."/>
            <person name="Getino M."/>
            <person name="Pursley I."/>
            <person name="Horton D.L."/>
            <person name="Alikhan N.F."/>
            <person name="Baker D."/>
            <person name="Gharbi K."/>
            <person name="Hall N."/>
            <person name="Watson M."/>
            <person name="Adriaenssens E.M."/>
            <person name="Foster-Nyarko E."/>
            <person name="Jarju S."/>
            <person name="Secka A."/>
            <person name="Antonio M."/>
            <person name="Oren A."/>
            <person name="Chaudhuri R.R."/>
            <person name="La Ragione R."/>
            <person name="Hildebrand F."/>
            <person name="Pallen M.J."/>
        </authorList>
    </citation>
    <scope>NUCLEOTIDE SEQUENCE</scope>
    <source>
        <strain evidence="2">ChiGjej1B1-22543</strain>
    </source>
</reference>
<name>A0A9D1LMX2_9FIRM</name>
<sequence>GADTVVYFEGSFTYAYYWDEHGNTDKPWPGIELSTAEQVTVSDRHYSTDSTVYKIVVPAEVQAKNIKFSKGTVESENYALVEGAVYTDTGIDQDKTNAMTFLAAFDELRDENGDICGILEDSAKYEEVMSLYNAIQDQSLVDNLKDLGATIKEGDEYVSTDVTIGETMTYLLVTRGTDVGTGAGLIGSFQKNASDWIAIVSIAAVSVAAAGLFFFIRKKKSAK</sequence>
<reference evidence="2" key="1">
    <citation type="submission" date="2020-10" db="EMBL/GenBank/DDBJ databases">
        <authorList>
            <person name="Gilroy R."/>
        </authorList>
    </citation>
    <scope>NUCLEOTIDE SEQUENCE</scope>
    <source>
        <strain evidence="2">ChiGjej1B1-22543</strain>
    </source>
</reference>
<evidence type="ECO:0000313" key="2">
    <source>
        <dbReference type="EMBL" id="HIU44808.1"/>
    </source>
</evidence>
<organism evidence="2 3">
    <name type="scientific">Candidatus Alloenteromonas pullicola</name>
    <dbReference type="NCBI Taxonomy" id="2840784"/>
    <lineage>
        <taxon>Bacteria</taxon>
        <taxon>Bacillati</taxon>
        <taxon>Bacillota</taxon>
        <taxon>Bacillota incertae sedis</taxon>
        <taxon>Candidatus Alloenteromonas</taxon>
    </lineage>
</organism>
<dbReference type="Proteomes" id="UP000824070">
    <property type="component" value="Unassembled WGS sequence"/>
</dbReference>